<dbReference type="SUPFAM" id="SSF51735">
    <property type="entry name" value="NAD(P)-binding Rossmann-fold domains"/>
    <property type="match status" value="1"/>
</dbReference>
<evidence type="ECO:0000313" key="5">
    <source>
        <dbReference type="Proteomes" id="UP000000249"/>
    </source>
</evidence>
<dbReference type="GeneID" id="69720319"/>
<dbReference type="RefSeq" id="WP_001221396.1">
    <property type="nucleotide sequence ID" value="NC_009457.1"/>
</dbReference>
<dbReference type="InterPro" id="IPR036291">
    <property type="entry name" value="NAD(P)-bd_dom_sf"/>
</dbReference>
<dbReference type="KEGG" id="vcr:VC395_0995"/>
<dbReference type="PATRIC" id="fig|345073.21.peg.964"/>
<evidence type="ECO:0000259" key="3">
    <source>
        <dbReference type="Pfam" id="PF08338"/>
    </source>
</evidence>
<protein>
    <submittedName>
        <fullName evidence="4">Rcp protein</fullName>
    </submittedName>
</protein>
<dbReference type="AlphaFoldDB" id="A0A0H3AHT6"/>
<dbReference type="eggNOG" id="COG1090">
    <property type="taxonomic scope" value="Bacteria"/>
</dbReference>
<evidence type="ECO:0000259" key="2">
    <source>
        <dbReference type="Pfam" id="PF01370"/>
    </source>
</evidence>
<dbReference type="NCBIfam" id="TIGR01777">
    <property type="entry name" value="yfcH"/>
    <property type="match status" value="1"/>
</dbReference>
<sequence length="304" mass="34162">MRILITGGTGFVGFELIKLLSSHELLVLTRDLTKAAQRFAHIPSQNLQLLRSLDELSDFNGIDAIINLAGEPIADKRWSKSQKQRIARSRLDITEQLVEKIHASAHPPAVFLSGSAVGFYGDQQQHAFDESLQVRSDHFSHQVCQQWEQRALKAQSEQTRVCLLRTGIVLAPEGGALKKMLPPYRLGLGGPIGDGQQYMPWIHMQDMVRAILFLLETEHAQGPYNLCAPHPVTNAEFSLTLATTLKRPHLFKTPQWLIKMLLGEASELLLDSIRAKPKKLTDLGFQFHYSRIDRAFNQLLTASQ</sequence>
<dbReference type="Pfam" id="PF01370">
    <property type="entry name" value="Epimerase"/>
    <property type="match status" value="1"/>
</dbReference>
<evidence type="ECO:0000313" key="4">
    <source>
        <dbReference type="EMBL" id="ABQ20606.1"/>
    </source>
</evidence>
<dbReference type="PANTHER" id="PTHR11092:SF0">
    <property type="entry name" value="EPIMERASE FAMILY PROTEIN SDR39U1"/>
    <property type="match status" value="1"/>
</dbReference>
<dbReference type="Gene3D" id="3.40.50.720">
    <property type="entry name" value="NAD(P)-binding Rossmann-like Domain"/>
    <property type="match status" value="1"/>
</dbReference>
<accession>A0A0H3AHT6</accession>
<gene>
    <name evidence="4" type="primary">rcp</name>
    <name evidence="4" type="ordered locus">VC0395_A0501</name>
</gene>
<reference evidence="4 5" key="1">
    <citation type="submission" date="2007-03" db="EMBL/GenBank/DDBJ databases">
        <authorList>
            <person name="Heidelberg J."/>
        </authorList>
    </citation>
    <scope>NUCLEOTIDE SEQUENCE [LARGE SCALE GENOMIC DNA]</scope>
    <source>
        <strain evidence="5">ATCC 39541 / Classical Ogawa 395 / O395</strain>
    </source>
</reference>
<dbReference type="KEGG" id="vco:VC0395_A0501"/>
<name>A0A0H3AHT6_VIBC3</name>
<dbReference type="PANTHER" id="PTHR11092">
    <property type="entry name" value="SUGAR NUCLEOTIDE EPIMERASE RELATED"/>
    <property type="match status" value="1"/>
</dbReference>
<dbReference type="Pfam" id="PF08338">
    <property type="entry name" value="DUF1731"/>
    <property type="match status" value="1"/>
</dbReference>
<dbReference type="Proteomes" id="UP000000249">
    <property type="component" value="Chromosome 1"/>
</dbReference>
<dbReference type="OrthoDB" id="9801773at2"/>
<comment type="similarity">
    <text evidence="1">Belongs to the NAD(P)-dependent epimerase/dehydratase family. SDR39U1 subfamily.</text>
</comment>
<evidence type="ECO:0000256" key="1">
    <source>
        <dbReference type="ARBA" id="ARBA00009353"/>
    </source>
</evidence>
<dbReference type="InterPro" id="IPR010099">
    <property type="entry name" value="SDR39U1"/>
</dbReference>
<dbReference type="CDD" id="cd05242">
    <property type="entry name" value="SDR_a8"/>
    <property type="match status" value="1"/>
</dbReference>
<organism evidence="4 5">
    <name type="scientific">Vibrio cholerae serotype O1 (strain ATCC 39541 / Classical Ogawa 395 / O395)</name>
    <dbReference type="NCBI Taxonomy" id="345073"/>
    <lineage>
        <taxon>Bacteria</taxon>
        <taxon>Pseudomonadati</taxon>
        <taxon>Pseudomonadota</taxon>
        <taxon>Gammaproteobacteria</taxon>
        <taxon>Vibrionales</taxon>
        <taxon>Vibrionaceae</taxon>
        <taxon>Vibrio</taxon>
    </lineage>
</organism>
<dbReference type="EMBL" id="CP000627">
    <property type="protein sequence ID" value="ABQ20606.1"/>
    <property type="molecule type" value="Genomic_DNA"/>
</dbReference>
<feature type="domain" description="NAD-dependent epimerase/dehydratase" evidence="2">
    <location>
        <begin position="3"/>
        <end position="226"/>
    </location>
</feature>
<dbReference type="InterPro" id="IPR013549">
    <property type="entry name" value="DUF1731"/>
</dbReference>
<dbReference type="InterPro" id="IPR001509">
    <property type="entry name" value="Epimerase_deHydtase"/>
</dbReference>
<feature type="domain" description="DUF1731" evidence="3">
    <location>
        <begin position="253"/>
        <end position="299"/>
    </location>
</feature>
<proteinExistence type="inferred from homology"/>